<accession>A0A0P1LSM6</accession>
<dbReference type="AlphaFoldDB" id="A0A0P1LQC5"/>
<keyword evidence="5" id="KW-1185">Reference proteome</keyword>
<evidence type="ECO:0000313" key="2">
    <source>
        <dbReference type="EMBL" id="CUS87080.1"/>
    </source>
</evidence>
<reference evidence="3 4" key="2">
    <citation type="submission" date="2015-11" db="EMBL/GenBank/DDBJ databases">
        <authorList>
            <person name="Zhang Y."/>
            <person name="Guo Z."/>
        </authorList>
    </citation>
    <scope>NUCLEOTIDE SEQUENCE [LARGE SCALE GENOMIC DNA]</scope>
    <source>
        <strain evidence="3">JGI-4</strain>
    </source>
</reference>
<name>A0A0P1LQC5_9BACT</name>
<gene>
    <name evidence="3" type="ORF">JGI4_00778</name>
    <name evidence="2" type="ORF">JGI8_01067</name>
</gene>
<dbReference type="OrthoDB" id="947434at2"/>
<dbReference type="InterPro" id="IPR025665">
    <property type="entry name" value="Beta-barrel_OMP_2"/>
</dbReference>
<dbReference type="EMBL" id="CZVI01000012">
    <property type="protein sequence ID" value="CUS87080.1"/>
    <property type="molecule type" value="Genomic_DNA"/>
</dbReference>
<dbReference type="STRING" id="1633631.GCA_001442925_00778"/>
<evidence type="ECO:0000259" key="1">
    <source>
        <dbReference type="Pfam" id="PF13568"/>
    </source>
</evidence>
<accession>A0A0P1LQC5</accession>
<reference evidence="2 5" key="1">
    <citation type="submission" date="2015-11" db="EMBL/GenBank/DDBJ databases">
        <authorList>
            <person name="Varghese N."/>
        </authorList>
    </citation>
    <scope>NUCLEOTIDE SEQUENCE [LARGE SCALE GENOMIC DNA]</scope>
    <source>
        <strain evidence="2 5">JGI-8</strain>
    </source>
</reference>
<accession>A0A0P1LD06</accession>
<accession>A0A0S4MXQ0</accession>
<dbReference type="Proteomes" id="UP000182200">
    <property type="component" value="Unassembled WGS sequence"/>
</dbReference>
<evidence type="ECO:0000313" key="5">
    <source>
        <dbReference type="Proteomes" id="UP000182200"/>
    </source>
</evidence>
<dbReference type="RefSeq" id="WP_047134140.1">
    <property type="nucleotide sequence ID" value="NZ_CZVI01000012.1"/>
</dbReference>
<accession>A0A0P1M3C4</accession>
<protein>
    <submittedName>
        <fullName evidence="3">Outer membrane protein beta-barrel domain-containing protein</fullName>
    </submittedName>
</protein>
<accession>A0A0P1MA75</accession>
<accession>A0A0P1LYG7</accession>
<dbReference type="Proteomes" id="UP000182011">
    <property type="component" value="Unassembled WGS sequence"/>
</dbReference>
<dbReference type="Pfam" id="PF13568">
    <property type="entry name" value="OMP_b-brl_2"/>
    <property type="match status" value="1"/>
</dbReference>
<evidence type="ECO:0000313" key="3">
    <source>
        <dbReference type="EMBL" id="CUU03573.1"/>
    </source>
</evidence>
<proteinExistence type="predicted"/>
<accession>A0A0P1LY48</accession>
<dbReference type="EMBL" id="FAOP01000004">
    <property type="protein sequence ID" value="CUU03573.1"/>
    <property type="molecule type" value="Genomic_DNA"/>
</dbReference>
<accession>A0A0P1M5I3</accession>
<accession>A0A0P1MU94</accession>
<sequence length="226" mass="24683">MLWKKVAIVVLMVVTIALMQFAKAQEINPEIIKIGGRIGLSLGRLSVKGLPDGVKQNFGIGIEGGVALGVTSSDILEVEAGIGVSQRRGVYSNNGVRKITVKLNYLNAPILAKVRFRSTGIVKPYLLFGVEPSIWLSGEIKYEFEAVDWDMVKIMSISGAVVSSDIGIDLGSGVEFNLGRIVPFFDIKYSLGLFKINETAIYRTEEIKLRTLLIAVGVKHTLDLMK</sequence>
<accession>A0A0P1LRF4</accession>
<feature type="domain" description="Outer membrane protein beta-barrel" evidence="1">
    <location>
        <begin position="31"/>
        <end position="196"/>
    </location>
</feature>
<organism evidence="3 4">
    <name type="scientific">Candidatus Kryptonium thompsonii</name>
    <dbReference type="NCBI Taxonomy" id="1633631"/>
    <lineage>
        <taxon>Bacteria</taxon>
        <taxon>Pseudomonadati</taxon>
        <taxon>Candidatus Kryptoniota</taxon>
        <taxon>Candidatus Kryptonium</taxon>
    </lineage>
</organism>
<evidence type="ECO:0000313" key="4">
    <source>
        <dbReference type="Proteomes" id="UP000182011"/>
    </source>
</evidence>